<keyword evidence="2" id="KW-1185">Reference proteome</keyword>
<accession>A0ABW2BR89</accession>
<reference evidence="2" key="1">
    <citation type="journal article" date="2019" name="Int. J. Syst. Evol. Microbiol.">
        <title>The Global Catalogue of Microorganisms (GCM) 10K type strain sequencing project: providing services to taxonomists for standard genome sequencing and annotation.</title>
        <authorList>
            <consortium name="The Broad Institute Genomics Platform"/>
            <consortium name="The Broad Institute Genome Sequencing Center for Infectious Disease"/>
            <person name="Wu L."/>
            <person name="Ma J."/>
        </authorList>
    </citation>
    <scope>NUCLEOTIDE SEQUENCE [LARGE SCALE GENOMIC DNA]</scope>
    <source>
        <strain evidence="2">CCUG 48316</strain>
    </source>
</reference>
<name>A0ABW2BR89_9HYPH</name>
<organism evidence="1 2">
    <name type="scientific">Methylobacterium komagatae</name>
    <dbReference type="NCBI Taxonomy" id="374425"/>
    <lineage>
        <taxon>Bacteria</taxon>
        <taxon>Pseudomonadati</taxon>
        <taxon>Pseudomonadota</taxon>
        <taxon>Alphaproteobacteria</taxon>
        <taxon>Hyphomicrobiales</taxon>
        <taxon>Methylobacteriaceae</taxon>
        <taxon>Methylobacterium</taxon>
    </lineage>
</organism>
<protein>
    <recommendedName>
        <fullName evidence="3">Addiction module component</fullName>
    </recommendedName>
</protein>
<sequence>MSEILKQAIEKLNAAPPALQEELARVVMDYPVDDSEIYQLTPEEQAVCDQADADIAVGNFATDKEMSALFDEFKQ</sequence>
<gene>
    <name evidence="1" type="ORF">ACFQE0_27490</name>
</gene>
<dbReference type="Proteomes" id="UP001596292">
    <property type="component" value="Unassembled WGS sequence"/>
</dbReference>
<dbReference type="EMBL" id="JBHSWN010000004">
    <property type="protein sequence ID" value="MFC6792973.1"/>
    <property type="molecule type" value="Genomic_DNA"/>
</dbReference>
<evidence type="ECO:0000313" key="2">
    <source>
        <dbReference type="Proteomes" id="UP001596292"/>
    </source>
</evidence>
<evidence type="ECO:0000313" key="1">
    <source>
        <dbReference type="EMBL" id="MFC6792973.1"/>
    </source>
</evidence>
<dbReference type="RefSeq" id="WP_378975856.1">
    <property type="nucleotide sequence ID" value="NZ_JBHSWN010000004.1"/>
</dbReference>
<proteinExistence type="predicted"/>
<comment type="caution">
    <text evidence="1">The sequence shown here is derived from an EMBL/GenBank/DDBJ whole genome shotgun (WGS) entry which is preliminary data.</text>
</comment>
<evidence type="ECO:0008006" key="3">
    <source>
        <dbReference type="Google" id="ProtNLM"/>
    </source>
</evidence>